<feature type="compositionally biased region" description="Basic and acidic residues" evidence="1">
    <location>
        <begin position="103"/>
        <end position="123"/>
    </location>
</feature>
<organism evidence="2 3">
    <name type="scientific">Mesocricetus auratus</name>
    <name type="common">Golden hamster</name>
    <dbReference type="NCBI Taxonomy" id="10036"/>
    <lineage>
        <taxon>Eukaryota</taxon>
        <taxon>Metazoa</taxon>
        <taxon>Chordata</taxon>
        <taxon>Craniata</taxon>
        <taxon>Vertebrata</taxon>
        <taxon>Euteleostomi</taxon>
        <taxon>Mammalia</taxon>
        <taxon>Eutheria</taxon>
        <taxon>Euarchontoglires</taxon>
        <taxon>Glires</taxon>
        <taxon>Rodentia</taxon>
        <taxon>Myomorpha</taxon>
        <taxon>Muroidea</taxon>
        <taxon>Cricetidae</taxon>
        <taxon>Cricetinae</taxon>
        <taxon>Mesocricetus</taxon>
    </lineage>
</organism>
<gene>
    <name evidence="3" type="primary">LOC121139155</name>
</gene>
<feature type="region of interest" description="Disordered" evidence="1">
    <location>
        <begin position="355"/>
        <end position="416"/>
    </location>
</feature>
<evidence type="ECO:0000313" key="2">
    <source>
        <dbReference type="Proteomes" id="UP000886700"/>
    </source>
</evidence>
<sequence length="492" mass="51344">MTDPAHTLTTRLAAPTAAGLGVASVPQAPLDPLQSGHAPMSPNPLRPLFPPTTGSLRSKPRNPTEAPPPDEAVAPPPAHASPQVPPTGPHTARASRPPSGGLNHREDERAREPAAKETRRLERPPPPVTYQSPWQPSAGEGKGSAASQRVTRTRRCWGRAVRGPGGVAAARIRAPGLLRIPGSQRVKTHTPGPRSLGLQIRSPRETLPSLIPEPQGRARRASVPVLPDTSPSAPQKPCCSPGSFTPPRGRRSSSPVCTPRSSAPIRRRPCPQPPAGAPPPCCPADLLRLADPRASRAVTEAPVGGLDGDLSAWRVLGGPAHCSLHSGPRASAPALPAALPRPPPTLPARLFSARLGRPSHSSPWEEASQGRLPEPLEGQGWAGAAPPPPAVATGPGEVGGGMGAAADPEPASRGSTRASLQSCLAPSTAIAHFTVCRELTPRRILSTCSGLQSQCPEGWQQASKYFCLTLRIPTVEENSQKLFSGFPALEHN</sequence>
<proteinExistence type="predicted"/>
<dbReference type="Proteomes" id="UP000886700">
    <property type="component" value="Unplaced"/>
</dbReference>
<name>A0ABM2X5Q0_MESAU</name>
<accession>A0ABM2X5Q0</accession>
<evidence type="ECO:0000313" key="3">
    <source>
        <dbReference type="RefSeq" id="XP_040598210.1"/>
    </source>
</evidence>
<feature type="region of interest" description="Disordered" evidence="1">
    <location>
        <begin position="180"/>
        <end position="277"/>
    </location>
</feature>
<reference evidence="3" key="1">
    <citation type="submission" date="2025-08" db="UniProtKB">
        <authorList>
            <consortium name="RefSeq"/>
        </authorList>
    </citation>
    <scope>IDENTIFICATION</scope>
    <source>
        <tissue evidence="3">Liver</tissue>
    </source>
</reference>
<feature type="compositionally biased region" description="Pro residues" evidence="1">
    <location>
        <begin position="65"/>
        <end position="88"/>
    </location>
</feature>
<evidence type="ECO:0000256" key="1">
    <source>
        <dbReference type="SAM" id="MobiDB-lite"/>
    </source>
</evidence>
<keyword evidence="2" id="KW-1185">Reference proteome</keyword>
<protein>
    <submittedName>
        <fullName evidence="3">Nascent polypeptide-associated complex subunit alpha, muscle-specific form-like</fullName>
    </submittedName>
</protein>
<dbReference type="RefSeq" id="XP_040598210.1">
    <property type="nucleotide sequence ID" value="XM_040742276.1"/>
</dbReference>
<feature type="compositionally biased region" description="Pro residues" evidence="1">
    <location>
        <begin position="41"/>
        <end position="50"/>
    </location>
</feature>
<feature type="compositionally biased region" description="Polar residues" evidence="1">
    <location>
        <begin position="252"/>
        <end position="261"/>
    </location>
</feature>
<dbReference type="GeneID" id="121139155"/>
<feature type="region of interest" description="Disordered" evidence="1">
    <location>
        <begin position="23"/>
        <end position="157"/>
    </location>
</feature>